<dbReference type="AlphaFoldDB" id="A0A388KMV9"/>
<sequence>MLREIRSYIDESEDDSEEVREEAVRLVDAIEKRKRIGKKRGFTELGAEQSTGRLYSNQVDTPKRKRAEALKTKKAGKTPVEEAEDEQDEALKTSMKGLSAACSNEVGVTDLVHVEKMLISRFSPALNNIGRKQGGSKKSRRKGKRERGKRSLFADQGTVISFKIDGQVSSSLLEIIWELRGIVGTHQIESSGGKMWSDGWRTLRSKIGETTIEMGGVAKCIKYCRSMLEKGGVFMVKKVWIASSAIEHRRNYLKKMLARPYRIKQAYKMNSSKVIALYRTATFFTRKKSRSSLKLKIARVIRAKFGEDIQKRWFVRISFSPLVRVAKVRDLAAKIIEQVIPDISTCRYVSARVRVVIMKRRTVGDLIHNHGVWVKQDATICTCSTYDLPRVQGHVRARLDEVAHAPRFLHNSRNVTRGRERIDNVLKGVVEAAKPWAKGRRICIDDEEVQACWMRKEGNAAGMTEEQVKSWIRWNGGYVIEEREDCEVLNAGRRDYVASGLTKIAEWGKNGRIGNAYVIPKDKDLDRWRPIAPATTDPARLASARLGRAVRYMLICLKKSCHFDLTATEELCQVLRRCQKSLGKGNDVALARSYDIKDMFAKLSHASVHDSVDWVLNIHESKGLRAIRVSRRGRECKMTRSMAHEDGYVTMEFELVRRMLEYDLSHAYVKSGSVTLRQVFGIPMGRSSSPALACLVCTRAEAVFLSSLGNDRHLVGGVHIIDDAAIFVGVRSSDIRACEKAAGILTRFENAHDDELKLVRKDKDTNSFEFLGAVVYVGICPIEIRVIPKTRNQSHLSQLRKIRIHSLQDYNSFSFNEEIRSGCELPKDKSDGLHGGGCTGCNYSYGYGSKPPGITPGGLSRFSSSFC</sequence>
<reference evidence="2 3" key="1">
    <citation type="journal article" date="2018" name="Cell">
        <title>The Chara Genome: Secondary Complexity and Implications for Plant Terrestrialization.</title>
        <authorList>
            <person name="Nishiyama T."/>
            <person name="Sakayama H."/>
            <person name="Vries J.D."/>
            <person name="Buschmann H."/>
            <person name="Saint-Marcoux D."/>
            <person name="Ullrich K.K."/>
            <person name="Haas F.B."/>
            <person name="Vanderstraeten L."/>
            <person name="Becker D."/>
            <person name="Lang D."/>
            <person name="Vosolsobe S."/>
            <person name="Rombauts S."/>
            <person name="Wilhelmsson P.K.I."/>
            <person name="Janitza P."/>
            <person name="Kern R."/>
            <person name="Heyl A."/>
            <person name="Rumpler F."/>
            <person name="Villalobos L.I.A.C."/>
            <person name="Clay J.M."/>
            <person name="Skokan R."/>
            <person name="Toyoda A."/>
            <person name="Suzuki Y."/>
            <person name="Kagoshima H."/>
            <person name="Schijlen E."/>
            <person name="Tajeshwar N."/>
            <person name="Catarino B."/>
            <person name="Hetherington A.J."/>
            <person name="Saltykova A."/>
            <person name="Bonnot C."/>
            <person name="Breuninger H."/>
            <person name="Symeonidi A."/>
            <person name="Radhakrishnan G.V."/>
            <person name="Van Nieuwerburgh F."/>
            <person name="Deforce D."/>
            <person name="Chang C."/>
            <person name="Karol K.G."/>
            <person name="Hedrich R."/>
            <person name="Ulvskov P."/>
            <person name="Glockner G."/>
            <person name="Delwiche C.F."/>
            <person name="Petrasek J."/>
            <person name="Van de Peer Y."/>
            <person name="Friml J."/>
            <person name="Beilby M."/>
            <person name="Dolan L."/>
            <person name="Kohara Y."/>
            <person name="Sugano S."/>
            <person name="Fujiyama A."/>
            <person name="Delaux P.-M."/>
            <person name="Quint M."/>
            <person name="TheiBen G."/>
            <person name="Hagemann M."/>
            <person name="Harholt J."/>
            <person name="Dunand C."/>
            <person name="Zachgo S."/>
            <person name="Langdale J."/>
            <person name="Maumus F."/>
            <person name="Straeten D.V.D."/>
            <person name="Gould S.B."/>
            <person name="Rensing S.A."/>
        </authorList>
    </citation>
    <scope>NUCLEOTIDE SEQUENCE [LARGE SCALE GENOMIC DNA]</scope>
    <source>
        <strain evidence="2 3">S276</strain>
    </source>
</reference>
<evidence type="ECO:0008006" key="4">
    <source>
        <dbReference type="Google" id="ProtNLM"/>
    </source>
</evidence>
<feature type="compositionally biased region" description="Polar residues" evidence="1">
    <location>
        <begin position="48"/>
        <end position="60"/>
    </location>
</feature>
<organism evidence="2 3">
    <name type="scientific">Chara braunii</name>
    <name type="common">Braun's stonewort</name>
    <dbReference type="NCBI Taxonomy" id="69332"/>
    <lineage>
        <taxon>Eukaryota</taxon>
        <taxon>Viridiplantae</taxon>
        <taxon>Streptophyta</taxon>
        <taxon>Charophyceae</taxon>
        <taxon>Charales</taxon>
        <taxon>Characeae</taxon>
        <taxon>Chara</taxon>
    </lineage>
</organism>
<evidence type="ECO:0000313" key="3">
    <source>
        <dbReference type="Proteomes" id="UP000265515"/>
    </source>
</evidence>
<dbReference type="EMBL" id="BFEA01000146">
    <property type="protein sequence ID" value="GBG71396.1"/>
    <property type="molecule type" value="Genomic_DNA"/>
</dbReference>
<comment type="caution">
    <text evidence="2">The sequence shown here is derived from an EMBL/GenBank/DDBJ whole genome shotgun (WGS) entry which is preliminary data.</text>
</comment>
<gene>
    <name evidence="2" type="ORF">CBR_g8816</name>
</gene>
<protein>
    <recommendedName>
        <fullName evidence="4">Reverse transcriptase domain-containing protein</fullName>
    </recommendedName>
</protein>
<feature type="compositionally biased region" description="Basic residues" evidence="1">
    <location>
        <begin position="134"/>
        <end position="150"/>
    </location>
</feature>
<feature type="region of interest" description="Disordered" evidence="1">
    <location>
        <begin position="129"/>
        <end position="150"/>
    </location>
</feature>
<evidence type="ECO:0000256" key="1">
    <source>
        <dbReference type="SAM" id="MobiDB-lite"/>
    </source>
</evidence>
<feature type="region of interest" description="Disordered" evidence="1">
    <location>
        <begin position="40"/>
        <end position="91"/>
    </location>
</feature>
<feature type="region of interest" description="Disordered" evidence="1">
    <location>
        <begin position="1"/>
        <end position="20"/>
    </location>
</feature>
<name>A0A388KMV9_CHABU</name>
<feature type="compositionally biased region" description="Acidic residues" evidence="1">
    <location>
        <begin position="10"/>
        <end position="20"/>
    </location>
</feature>
<accession>A0A388KMV9</accession>
<dbReference type="Proteomes" id="UP000265515">
    <property type="component" value="Unassembled WGS sequence"/>
</dbReference>
<proteinExistence type="predicted"/>
<dbReference type="Gramene" id="GBG71396">
    <property type="protein sequence ID" value="GBG71396"/>
    <property type="gene ID" value="CBR_g8816"/>
</dbReference>
<evidence type="ECO:0000313" key="2">
    <source>
        <dbReference type="EMBL" id="GBG71396.1"/>
    </source>
</evidence>
<keyword evidence="3" id="KW-1185">Reference proteome</keyword>